<dbReference type="KEGG" id="mlr:MELLADRAFT_102825"/>
<gene>
    <name evidence="2" type="ORF">MELLADRAFT_102825</name>
</gene>
<accession>F4R9I1</accession>
<name>F4R9I1_MELLP</name>
<evidence type="ECO:0000313" key="3">
    <source>
        <dbReference type="Proteomes" id="UP000001072"/>
    </source>
</evidence>
<keyword evidence="1" id="KW-0732">Signal</keyword>
<feature type="signal peptide" evidence="1">
    <location>
        <begin position="1"/>
        <end position="26"/>
    </location>
</feature>
<feature type="chain" id="PRO_5003320680" description="Secreted protein" evidence="1">
    <location>
        <begin position="27"/>
        <end position="127"/>
    </location>
</feature>
<dbReference type="AlphaFoldDB" id="F4R9I1"/>
<keyword evidence="3" id="KW-1185">Reference proteome</keyword>
<sequence length="127" mass="13979">MFSRNRLLISLAFLIMMLHLVEQTAAVNKPKPNGRNKPDLSKVKSDYTLVCHKPNTLIKGHPACGCWNPTTNKDIPAKCSKEGILHCDKAAGYVKTCQPANPCGITKNKKGVKTSNRVYCANKSKPK</sequence>
<dbReference type="GeneID" id="18921782"/>
<organism evidence="3">
    <name type="scientific">Melampsora larici-populina (strain 98AG31 / pathotype 3-4-7)</name>
    <name type="common">Poplar leaf rust fungus</name>
    <dbReference type="NCBI Taxonomy" id="747676"/>
    <lineage>
        <taxon>Eukaryota</taxon>
        <taxon>Fungi</taxon>
        <taxon>Dikarya</taxon>
        <taxon>Basidiomycota</taxon>
        <taxon>Pucciniomycotina</taxon>
        <taxon>Pucciniomycetes</taxon>
        <taxon>Pucciniales</taxon>
        <taxon>Melampsoraceae</taxon>
        <taxon>Melampsora</taxon>
    </lineage>
</organism>
<proteinExistence type="predicted"/>
<protein>
    <recommendedName>
        <fullName evidence="4">Secreted protein</fullName>
    </recommendedName>
</protein>
<dbReference type="InParanoid" id="F4R9I1"/>
<evidence type="ECO:0008006" key="4">
    <source>
        <dbReference type="Google" id="ProtNLM"/>
    </source>
</evidence>
<dbReference type="OrthoDB" id="10475933at2759"/>
<evidence type="ECO:0000256" key="1">
    <source>
        <dbReference type="SAM" id="SignalP"/>
    </source>
</evidence>
<evidence type="ECO:0000313" key="2">
    <source>
        <dbReference type="EMBL" id="EGG11148.1"/>
    </source>
</evidence>
<dbReference type="EMBL" id="GL883093">
    <property type="protein sequence ID" value="EGG11148.1"/>
    <property type="molecule type" value="Genomic_DNA"/>
</dbReference>
<dbReference type="VEuPathDB" id="FungiDB:MELLADRAFT_102825"/>
<dbReference type="Proteomes" id="UP000001072">
    <property type="component" value="Unassembled WGS sequence"/>
</dbReference>
<dbReference type="HOGENOM" id="CLU_1971020_0_0_1"/>
<dbReference type="RefSeq" id="XP_007405750.1">
    <property type="nucleotide sequence ID" value="XM_007405688.1"/>
</dbReference>
<reference evidence="3" key="1">
    <citation type="journal article" date="2011" name="Proc. Natl. Acad. Sci. U.S.A.">
        <title>Obligate biotrophy features unraveled by the genomic analysis of rust fungi.</title>
        <authorList>
            <person name="Duplessis S."/>
            <person name="Cuomo C.A."/>
            <person name="Lin Y.-C."/>
            <person name="Aerts A."/>
            <person name="Tisserant E."/>
            <person name="Veneault-Fourrey C."/>
            <person name="Joly D.L."/>
            <person name="Hacquard S."/>
            <person name="Amselem J."/>
            <person name="Cantarel B.L."/>
            <person name="Chiu R."/>
            <person name="Coutinho P.M."/>
            <person name="Feau N."/>
            <person name="Field M."/>
            <person name="Frey P."/>
            <person name="Gelhaye E."/>
            <person name="Goldberg J."/>
            <person name="Grabherr M.G."/>
            <person name="Kodira C.D."/>
            <person name="Kohler A."/>
            <person name="Kuees U."/>
            <person name="Lindquist E.A."/>
            <person name="Lucas S.M."/>
            <person name="Mago R."/>
            <person name="Mauceli E."/>
            <person name="Morin E."/>
            <person name="Murat C."/>
            <person name="Pangilinan J.L."/>
            <person name="Park R."/>
            <person name="Pearson M."/>
            <person name="Quesneville H."/>
            <person name="Rouhier N."/>
            <person name="Sakthikumar S."/>
            <person name="Salamov A.A."/>
            <person name="Schmutz J."/>
            <person name="Selles B."/>
            <person name="Shapiro H."/>
            <person name="Tanguay P."/>
            <person name="Tuskan G.A."/>
            <person name="Henrissat B."/>
            <person name="Van de Peer Y."/>
            <person name="Rouze P."/>
            <person name="Ellis J.G."/>
            <person name="Dodds P.N."/>
            <person name="Schein J.E."/>
            <person name="Zhong S."/>
            <person name="Hamelin R.C."/>
            <person name="Grigoriev I.V."/>
            <person name="Szabo L.J."/>
            <person name="Martin F."/>
        </authorList>
    </citation>
    <scope>NUCLEOTIDE SEQUENCE [LARGE SCALE GENOMIC DNA]</scope>
    <source>
        <strain evidence="3">98AG31 / pathotype 3-4-7</strain>
    </source>
</reference>